<evidence type="ECO:0008006" key="10">
    <source>
        <dbReference type="Google" id="ProtNLM"/>
    </source>
</evidence>
<dbReference type="Pfam" id="PF02534">
    <property type="entry name" value="T4SS-DNA_transf"/>
    <property type="match status" value="1"/>
</dbReference>
<accession>A0A387BIG0</accession>
<dbReference type="InterPro" id="IPR051539">
    <property type="entry name" value="T4SS-coupling_protein"/>
</dbReference>
<dbReference type="KEGG" id="lact:D7I46_08600"/>
<organism evidence="8 9">
    <name type="scientific">Lactococcus allomyrinae</name>
    <dbReference type="NCBI Taxonomy" id="2419773"/>
    <lineage>
        <taxon>Bacteria</taxon>
        <taxon>Bacillati</taxon>
        <taxon>Bacillota</taxon>
        <taxon>Bacilli</taxon>
        <taxon>Lactobacillales</taxon>
        <taxon>Streptococcaceae</taxon>
        <taxon>Lactococcus</taxon>
    </lineage>
</organism>
<proteinExistence type="inferred from homology"/>
<dbReference type="SUPFAM" id="SSF52540">
    <property type="entry name" value="P-loop containing nucleoside triphosphate hydrolases"/>
    <property type="match status" value="1"/>
</dbReference>
<comment type="similarity">
    <text evidence="2">Belongs to the VirD4/TraG family.</text>
</comment>
<evidence type="ECO:0000256" key="5">
    <source>
        <dbReference type="ARBA" id="ARBA00022989"/>
    </source>
</evidence>
<dbReference type="GO" id="GO:0005886">
    <property type="term" value="C:plasma membrane"/>
    <property type="evidence" value="ECO:0007669"/>
    <property type="project" value="UniProtKB-SubCell"/>
</dbReference>
<dbReference type="PANTHER" id="PTHR37937:SF1">
    <property type="entry name" value="CONJUGATIVE TRANSFER: DNA TRANSPORT"/>
    <property type="match status" value="1"/>
</dbReference>
<protein>
    <recommendedName>
        <fullName evidence="10">Type IV secretory system conjugative DNA transfer family protein</fullName>
    </recommendedName>
</protein>
<keyword evidence="4 7" id="KW-0812">Transmembrane</keyword>
<evidence type="ECO:0000313" key="8">
    <source>
        <dbReference type="EMBL" id="AYG01149.1"/>
    </source>
</evidence>
<name>A0A387BIG0_9LACT</name>
<keyword evidence="3" id="KW-1003">Cell membrane</keyword>
<dbReference type="CDD" id="cd01127">
    <property type="entry name" value="TrwB_TraG_TraD_VirD4"/>
    <property type="match status" value="1"/>
</dbReference>
<evidence type="ECO:0000256" key="1">
    <source>
        <dbReference type="ARBA" id="ARBA00004651"/>
    </source>
</evidence>
<dbReference type="Proteomes" id="UP000269374">
    <property type="component" value="Chromosome"/>
</dbReference>
<dbReference type="Gene3D" id="3.40.50.300">
    <property type="entry name" value="P-loop containing nucleotide triphosphate hydrolases"/>
    <property type="match status" value="1"/>
</dbReference>
<reference evidence="8 9" key="1">
    <citation type="submission" date="2018-09" db="EMBL/GenBank/DDBJ databases">
        <title>Genome sequencing of strain 1JSPR-7.</title>
        <authorList>
            <person name="Heo J."/>
            <person name="Kim S.-J."/>
            <person name="Kwon S.-W."/>
        </authorList>
    </citation>
    <scope>NUCLEOTIDE SEQUENCE [LARGE SCALE GENOMIC DNA]</scope>
    <source>
        <strain evidence="8 9">1JSPR-7</strain>
    </source>
</reference>
<dbReference type="EMBL" id="CP032627">
    <property type="protein sequence ID" value="AYG01149.1"/>
    <property type="molecule type" value="Genomic_DNA"/>
</dbReference>
<evidence type="ECO:0000313" key="9">
    <source>
        <dbReference type="Proteomes" id="UP000269374"/>
    </source>
</evidence>
<keyword evidence="5 7" id="KW-1133">Transmembrane helix</keyword>
<evidence type="ECO:0000256" key="4">
    <source>
        <dbReference type="ARBA" id="ARBA00022692"/>
    </source>
</evidence>
<keyword evidence="6 7" id="KW-0472">Membrane</keyword>
<sequence>MNKLYEQWKKVLASPKLLLWLLGLSSLLLYFLLSYIINLIYALIDAGSYLFQYGGNGFGAVIKIIFIRFVPHFYGQLFLHSEHLLFERVVFVLGYSVLIILLGRRIYKMRISYKNINKGTKGTASFMQEKEIERTYEKFDITSSEKQLEHGGVPICMLPDRKTMMVETDNTNFLINGTSQAARKTQIFYYWALYLDAMAKKPDSLIVNDLKSDMLMKWLGSPAVEWFDTYALNFNEPKNSIRYNPFTVPWKYALQGKLEDAETAIQGIARKLFARADAKDEDFIKGASATFTAISLVLLDFAKRYNQPNWFTFAGMYDLVLTFNKTQIEGEREFKPLDEYMKNQPASSSIAKWYMTATSATRKQVQSFYFLLSSTLTDFAMGSILELTSSSDLDFEQMSFPDKDQKPIVVFVSFPYVNNVFEKIQGLFYTQWMDVTTKRAQRTKGQKLIRRVRYLGDEINNSPRIEGLNEAANVGQQIGLLLALGTQSEAGFKDKYPEKEGDAIIGGLPGKFYLISDRFEENEDLSKRLGQATVVAYNRMGDPLDIDKSYTEMEEERQLMFADETARLAVNESIYSNVKKRLDKEGKDVVPNPIYAKKKRIYKQRNVPGEPIWKRMLGFAKQEEETIFEDYMNLIPAYEWLYPGKPHPFFDDKGKGTEDVDLRRNVQLNTLGEEIPFDIKKHIVPHELVALTMRLWVNKDNEEYLANEKFKDERRLKELEEKIKDGSFYDEVTPEPLQDEVPQELSTEYTEEPVEIPAAAMNTVTETQETENEPEFVSFSADQMLTEVLGEDYDKIYQFLNEAQAVAFRKRTITLGFLNDRIMISNKLSDENKIGIEQLLQSAYERLTGKETNGQ</sequence>
<dbReference type="InterPro" id="IPR003688">
    <property type="entry name" value="TraG/VirD4"/>
</dbReference>
<evidence type="ECO:0000256" key="3">
    <source>
        <dbReference type="ARBA" id="ARBA00022475"/>
    </source>
</evidence>
<feature type="transmembrane region" description="Helical" evidence="7">
    <location>
        <begin position="89"/>
        <end position="107"/>
    </location>
</feature>
<comment type="subcellular location">
    <subcellularLocation>
        <location evidence="1">Cell membrane</location>
        <topology evidence="1">Multi-pass membrane protein</topology>
    </subcellularLocation>
</comment>
<feature type="transmembrane region" description="Helical" evidence="7">
    <location>
        <begin position="50"/>
        <end position="69"/>
    </location>
</feature>
<dbReference type="OrthoDB" id="9766496at2"/>
<evidence type="ECO:0000256" key="2">
    <source>
        <dbReference type="ARBA" id="ARBA00008806"/>
    </source>
</evidence>
<feature type="transmembrane region" description="Helical" evidence="7">
    <location>
        <begin position="20"/>
        <end position="43"/>
    </location>
</feature>
<gene>
    <name evidence="8" type="ORF">D7I46_08600</name>
</gene>
<dbReference type="PANTHER" id="PTHR37937">
    <property type="entry name" value="CONJUGATIVE TRANSFER: DNA TRANSPORT"/>
    <property type="match status" value="1"/>
</dbReference>
<dbReference type="AlphaFoldDB" id="A0A387BIG0"/>
<evidence type="ECO:0000256" key="6">
    <source>
        <dbReference type="ARBA" id="ARBA00023136"/>
    </source>
</evidence>
<dbReference type="InterPro" id="IPR027417">
    <property type="entry name" value="P-loop_NTPase"/>
</dbReference>
<keyword evidence="9" id="KW-1185">Reference proteome</keyword>
<dbReference type="RefSeq" id="WP_120772529.1">
    <property type="nucleotide sequence ID" value="NZ_CP032627.1"/>
</dbReference>
<evidence type="ECO:0000256" key="7">
    <source>
        <dbReference type="SAM" id="Phobius"/>
    </source>
</evidence>